<feature type="signal peptide" evidence="2">
    <location>
        <begin position="1"/>
        <end position="25"/>
    </location>
</feature>
<dbReference type="NCBIfam" id="NF033207">
    <property type="entry name" value="midcut_by_XrtH"/>
    <property type="match status" value="1"/>
</dbReference>
<dbReference type="Proteomes" id="UP000326287">
    <property type="component" value="Chromosome"/>
</dbReference>
<evidence type="ECO:0000256" key="1">
    <source>
        <dbReference type="SAM" id="Phobius"/>
    </source>
</evidence>
<name>A0A5P9NGB7_9GAMM</name>
<keyword evidence="4" id="KW-1185">Reference proteome</keyword>
<protein>
    <submittedName>
        <fullName evidence="3">Midcut-by-XrtH protein</fullName>
    </submittedName>
</protein>
<dbReference type="AlphaFoldDB" id="A0A5P9NGB7"/>
<dbReference type="RefSeq" id="WP_152660957.1">
    <property type="nucleotide sequence ID" value="NZ_CP036422.1"/>
</dbReference>
<dbReference type="OrthoDB" id="9979154at2"/>
<feature type="transmembrane region" description="Helical" evidence="1">
    <location>
        <begin position="62"/>
        <end position="79"/>
    </location>
</feature>
<proteinExistence type="predicted"/>
<gene>
    <name evidence="3" type="ORF">EY643_03875</name>
</gene>
<feature type="chain" id="PRO_5025001850" evidence="2">
    <location>
        <begin position="26"/>
        <end position="194"/>
    </location>
</feature>
<keyword evidence="1" id="KW-0472">Membrane</keyword>
<dbReference type="KEGG" id="halc:EY643_03875"/>
<evidence type="ECO:0000313" key="4">
    <source>
        <dbReference type="Proteomes" id="UP000326287"/>
    </source>
</evidence>
<evidence type="ECO:0000256" key="2">
    <source>
        <dbReference type="SAM" id="SignalP"/>
    </source>
</evidence>
<evidence type="ECO:0000313" key="3">
    <source>
        <dbReference type="EMBL" id="QFU74850.1"/>
    </source>
</evidence>
<sequence>MKKYALQFRLAMASLFLLLTSAAQAGTATTSITFAPVVLPPPAAPDADAISPAVPVPLLNDLMMVVLGLFLAAIAVRILRKSEAGEKILGVALLCGGLALGTFGARNAEAIIAELLIEDPDCGSTAIIGYDPGNREMPPVKNSCDETYEVTDKDDVFVGECDILVEGDCTIGTTLETGEMCTPDYIEPNDRCEA</sequence>
<keyword evidence="1" id="KW-0812">Transmembrane</keyword>
<dbReference type="EMBL" id="CP036422">
    <property type="protein sequence ID" value="QFU74850.1"/>
    <property type="molecule type" value="Genomic_DNA"/>
</dbReference>
<accession>A0A5P9NGB7</accession>
<keyword evidence="2" id="KW-0732">Signal</keyword>
<keyword evidence="1" id="KW-1133">Transmembrane helix</keyword>
<reference evidence="3 4" key="1">
    <citation type="submission" date="2019-02" db="EMBL/GenBank/DDBJ databases">
        <authorList>
            <person name="Li S.-H."/>
        </authorList>
    </citation>
    <scope>NUCLEOTIDE SEQUENCE [LARGE SCALE GENOMIC DNA]</scope>
    <source>
        <strain evidence="3 4">IMCC14385</strain>
    </source>
</reference>
<organism evidence="3 4">
    <name type="scientific">Halioglobus maricola</name>
    <dbReference type="NCBI Taxonomy" id="2601894"/>
    <lineage>
        <taxon>Bacteria</taxon>
        <taxon>Pseudomonadati</taxon>
        <taxon>Pseudomonadota</taxon>
        <taxon>Gammaproteobacteria</taxon>
        <taxon>Cellvibrionales</taxon>
        <taxon>Halieaceae</taxon>
        <taxon>Halioglobus</taxon>
    </lineage>
</organism>